<dbReference type="KEGG" id="acre:ACRYA_0376"/>
<protein>
    <recommendedName>
        <fullName evidence="1">RiboL-PSP-HEPN domain-containing protein</fullName>
    </recommendedName>
</protein>
<dbReference type="GeneID" id="56460602"/>
<dbReference type="RefSeq" id="WP_105917634.1">
    <property type="nucleotide sequence ID" value="NZ_CP021072.1"/>
</dbReference>
<evidence type="ECO:0000313" key="3">
    <source>
        <dbReference type="Proteomes" id="UP000273809"/>
    </source>
</evidence>
<dbReference type="InterPro" id="IPR041519">
    <property type="entry name" value="HEPN_RiboL-PSP"/>
</dbReference>
<evidence type="ECO:0000259" key="1">
    <source>
        <dbReference type="Pfam" id="PF18735"/>
    </source>
</evidence>
<proteinExistence type="predicted"/>
<evidence type="ECO:0000313" key="2">
    <source>
        <dbReference type="EMBL" id="AYJ79533.1"/>
    </source>
</evidence>
<dbReference type="Proteomes" id="UP000273809">
    <property type="component" value="Chromosome"/>
</dbReference>
<feature type="domain" description="RiboL-PSP-HEPN" evidence="1">
    <location>
        <begin position="11"/>
        <end position="146"/>
    </location>
</feature>
<reference evidence="2 3" key="1">
    <citation type="submission" date="2018-10" db="EMBL/GenBank/DDBJ databases">
        <title>Complete genome sequences of Arcobacter cryaerophilus strains ATCC 43158 and ATCC 49615.</title>
        <authorList>
            <person name="Miller W.G."/>
            <person name="Yee E."/>
            <person name="Bono J.L."/>
        </authorList>
    </citation>
    <scope>NUCLEOTIDE SEQUENCE [LARGE SCALE GENOMIC DNA]</scope>
    <source>
        <strain evidence="2 3">ATCC 43158</strain>
    </source>
</reference>
<dbReference type="EMBL" id="CP032823">
    <property type="protein sequence ID" value="AYJ79533.1"/>
    <property type="molecule type" value="Genomic_DNA"/>
</dbReference>
<dbReference type="Pfam" id="PF18735">
    <property type="entry name" value="HEPN_RiboL-PSP"/>
    <property type="match status" value="1"/>
</dbReference>
<gene>
    <name evidence="2" type="ORF">ACRYA_0376</name>
</gene>
<sequence length="149" mass="17393">MKNKIENLLNKDYSQLDEEITSHLQNYVCILISSYLEIEINNQLTEYKKTQHFKTHECMKKLSGEKLQNATWCKIKPILGTIEDDFPYNLKNAISDFELTIQAIQSIIDNRNNIAHGKNINVLTIQVLNQNFIKIDNFVSELKKIFSML</sequence>
<name>A0AAD0TSG6_9BACT</name>
<dbReference type="AlphaFoldDB" id="A0AAD0TSG6"/>
<organism evidence="2 3">
    <name type="scientific">Aliarcobacter cryaerophilus ATCC 43158</name>
    <dbReference type="NCBI Taxonomy" id="1032070"/>
    <lineage>
        <taxon>Bacteria</taxon>
        <taxon>Pseudomonadati</taxon>
        <taxon>Campylobacterota</taxon>
        <taxon>Epsilonproteobacteria</taxon>
        <taxon>Campylobacterales</taxon>
        <taxon>Arcobacteraceae</taxon>
        <taxon>Aliarcobacter</taxon>
    </lineage>
</organism>
<accession>A0AAD0TSG6</accession>